<dbReference type="PANTHER" id="PTHR10374:SF19">
    <property type="entry name" value="LYASE (GLO1), PUTATIVE (AFU_ORTHOLOGUE AFUA_2G13550)-RELATED"/>
    <property type="match status" value="1"/>
</dbReference>
<sequence>MAFPPNGHVVLASALEAPPIPARPRIDISNTKDDLQSNLPEIIKVKPLKCSMMPATEQQQHVPTPEPGPPHIPAQFPVSQEASATQGYVLNHVALQISSASASLAFYTDFLGMILVFALNAGPFTAYYLGYPAETDSCPADMAATMGSRSGLLELILSHDQPTSAEDQKSTKESGMVDCEWKLNHGFAHMGIRVPDVAETLKRAESLGCKVHKIVGDVEVSHMPLPGWDVTKAEDRARRWDGGFERTFAQIGFVEDPDGNCIEILPREFRR</sequence>
<dbReference type="STRING" id="1016849.A0A0D1YNZ9"/>
<feature type="domain" description="VOC" evidence="2">
    <location>
        <begin position="89"/>
        <end position="267"/>
    </location>
</feature>
<evidence type="ECO:0000256" key="1">
    <source>
        <dbReference type="ARBA" id="ARBA00022723"/>
    </source>
</evidence>
<reference evidence="3 4" key="1">
    <citation type="submission" date="2015-01" db="EMBL/GenBank/DDBJ databases">
        <title>The Genome Sequence of Exophiala sideris CBS121828.</title>
        <authorList>
            <consortium name="The Broad Institute Genomics Platform"/>
            <person name="Cuomo C."/>
            <person name="de Hoog S."/>
            <person name="Gorbushina A."/>
            <person name="Stielow B."/>
            <person name="Teixiera M."/>
            <person name="Abouelleil A."/>
            <person name="Chapman S.B."/>
            <person name="Priest M."/>
            <person name="Young S.K."/>
            <person name="Wortman J."/>
            <person name="Nusbaum C."/>
            <person name="Birren B."/>
        </authorList>
    </citation>
    <scope>NUCLEOTIDE SEQUENCE [LARGE SCALE GENOMIC DNA]</scope>
    <source>
        <strain evidence="3 4">CBS 121828</strain>
    </source>
</reference>
<dbReference type="PROSITE" id="PS51819">
    <property type="entry name" value="VOC"/>
    <property type="match status" value="1"/>
</dbReference>
<dbReference type="HOGENOM" id="CLU_046006_1_0_1"/>
<gene>
    <name evidence="3" type="ORF">PV11_04984</name>
</gene>
<dbReference type="InterPro" id="IPR029068">
    <property type="entry name" value="Glyas_Bleomycin-R_OHBP_Dase"/>
</dbReference>
<dbReference type="InterPro" id="IPR018146">
    <property type="entry name" value="Glyoxalase_1_CS"/>
</dbReference>
<dbReference type="InterPro" id="IPR004360">
    <property type="entry name" value="Glyas_Fos-R_dOase_dom"/>
</dbReference>
<proteinExistence type="predicted"/>
<evidence type="ECO:0000313" key="4">
    <source>
        <dbReference type="Proteomes" id="UP000053599"/>
    </source>
</evidence>
<dbReference type="PANTHER" id="PTHR10374">
    <property type="entry name" value="LACTOYLGLUTATHIONE LYASE GLYOXALASE I"/>
    <property type="match status" value="1"/>
</dbReference>
<accession>A0A0D1YNZ9</accession>
<organism evidence="3 4">
    <name type="scientific">Exophiala sideris</name>
    <dbReference type="NCBI Taxonomy" id="1016849"/>
    <lineage>
        <taxon>Eukaryota</taxon>
        <taxon>Fungi</taxon>
        <taxon>Dikarya</taxon>
        <taxon>Ascomycota</taxon>
        <taxon>Pezizomycotina</taxon>
        <taxon>Eurotiomycetes</taxon>
        <taxon>Chaetothyriomycetidae</taxon>
        <taxon>Chaetothyriales</taxon>
        <taxon>Herpotrichiellaceae</taxon>
        <taxon>Exophiala</taxon>
    </lineage>
</organism>
<dbReference type="Pfam" id="PF00903">
    <property type="entry name" value="Glyoxalase"/>
    <property type="match status" value="1"/>
</dbReference>
<dbReference type="PROSITE" id="PS00934">
    <property type="entry name" value="GLYOXALASE_I_1"/>
    <property type="match status" value="1"/>
</dbReference>
<dbReference type="AlphaFoldDB" id="A0A0D1YNZ9"/>
<dbReference type="SUPFAM" id="SSF54593">
    <property type="entry name" value="Glyoxalase/Bleomycin resistance protein/Dihydroxybiphenyl dioxygenase"/>
    <property type="match status" value="1"/>
</dbReference>
<dbReference type="OrthoDB" id="16820at2759"/>
<evidence type="ECO:0000259" key="2">
    <source>
        <dbReference type="PROSITE" id="PS51819"/>
    </source>
</evidence>
<dbReference type="GO" id="GO:0004462">
    <property type="term" value="F:lactoylglutathione lyase activity"/>
    <property type="evidence" value="ECO:0007669"/>
    <property type="project" value="InterPro"/>
</dbReference>
<dbReference type="Gene3D" id="3.10.180.10">
    <property type="entry name" value="2,3-Dihydroxybiphenyl 1,2-Dioxygenase, domain 1"/>
    <property type="match status" value="1"/>
</dbReference>
<dbReference type="EMBL" id="KN846952">
    <property type="protein sequence ID" value="KIV82919.1"/>
    <property type="molecule type" value="Genomic_DNA"/>
</dbReference>
<dbReference type="GO" id="GO:0046872">
    <property type="term" value="F:metal ion binding"/>
    <property type="evidence" value="ECO:0007669"/>
    <property type="project" value="UniProtKB-KW"/>
</dbReference>
<keyword evidence="1" id="KW-0479">Metal-binding</keyword>
<dbReference type="InterPro" id="IPR037523">
    <property type="entry name" value="VOC_core"/>
</dbReference>
<protein>
    <recommendedName>
        <fullName evidence="2">VOC domain-containing protein</fullName>
    </recommendedName>
</protein>
<name>A0A0D1YNZ9_9EURO</name>
<evidence type="ECO:0000313" key="3">
    <source>
        <dbReference type="EMBL" id="KIV82919.1"/>
    </source>
</evidence>
<dbReference type="Proteomes" id="UP000053599">
    <property type="component" value="Unassembled WGS sequence"/>
</dbReference>